<sequence length="56" mass="5965">MALVIPFAGTGIGNAKPVPSADSIHSSPIHEEEDPETTVTHLENGEVIFHEDGKEI</sequence>
<evidence type="ECO:0000313" key="2">
    <source>
        <dbReference type="EMBL" id="MBM0242843.1"/>
    </source>
</evidence>
<name>A0ABS1Y382_9CORY</name>
<protein>
    <submittedName>
        <fullName evidence="2">Uncharacterized protein</fullName>
    </submittedName>
</protein>
<comment type="caution">
    <text evidence="2">The sequence shown here is derived from an EMBL/GenBank/DDBJ whole genome shotgun (WGS) entry which is preliminary data.</text>
</comment>
<accession>A0ABS1Y382</accession>
<proteinExistence type="predicted"/>
<reference evidence="2 3" key="1">
    <citation type="submission" date="2021-01" db="EMBL/GenBank/DDBJ databases">
        <title>Complete genome sequences of Corynebacterium macginleyi strains isolated from infectious keratitis.</title>
        <authorList>
            <person name="Sagerfors S."/>
            <person name="Poehlein A."/>
            <person name="Soderquist B."/>
            <person name="Bruggemann H."/>
        </authorList>
    </citation>
    <scope>NUCLEOTIDE SEQUENCE [LARGE SCALE GENOMIC DNA]</scope>
    <source>
        <strain evidence="2 3">12T220</strain>
    </source>
</reference>
<gene>
    <name evidence="2" type="ORF">GWO63_000575</name>
</gene>
<evidence type="ECO:0000313" key="3">
    <source>
        <dbReference type="Proteomes" id="UP001518680"/>
    </source>
</evidence>
<dbReference type="EMBL" id="JAACBX020000001">
    <property type="protein sequence ID" value="MBM0242843.1"/>
    <property type="molecule type" value="Genomic_DNA"/>
</dbReference>
<dbReference type="Proteomes" id="UP001518680">
    <property type="component" value="Unassembled WGS sequence"/>
</dbReference>
<evidence type="ECO:0000256" key="1">
    <source>
        <dbReference type="SAM" id="MobiDB-lite"/>
    </source>
</evidence>
<organism evidence="2 3">
    <name type="scientific">Corynebacterium macginleyi</name>
    <dbReference type="NCBI Taxonomy" id="38290"/>
    <lineage>
        <taxon>Bacteria</taxon>
        <taxon>Bacillati</taxon>
        <taxon>Actinomycetota</taxon>
        <taxon>Actinomycetes</taxon>
        <taxon>Mycobacteriales</taxon>
        <taxon>Corynebacteriaceae</taxon>
        <taxon>Corynebacterium</taxon>
    </lineage>
</organism>
<dbReference type="RefSeq" id="WP_200436624.1">
    <property type="nucleotide sequence ID" value="NZ_CP068291.1"/>
</dbReference>
<keyword evidence="3" id="KW-1185">Reference proteome</keyword>
<feature type="region of interest" description="Disordered" evidence="1">
    <location>
        <begin position="14"/>
        <end position="38"/>
    </location>
</feature>